<dbReference type="Proteomes" id="UP000277928">
    <property type="component" value="Unassembled WGS sequence"/>
</dbReference>
<dbReference type="InterPro" id="IPR052566">
    <property type="entry name" value="Non-lysos_glucosylceramidase"/>
</dbReference>
<accession>A0A3P7K7E9</accession>
<evidence type="ECO:0000313" key="3">
    <source>
        <dbReference type="Proteomes" id="UP000277928"/>
    </source>
</evidence>
<dbReference type="GO" id="GO:0008422">
    <property type="term" value="F:beta-glucosidase activity"/>
    <property type="evidence" value="ECO:0007669"/>
    <property type="project" value="TreeGrafter"/>
</dbReference>
<gene>
    <name evidence="2" type="ORF">NLS_LOCUS9822</name>
</gene>
<dbReference type="EMBL" id="UYRX01001987">
    <property type="protein sequence ID" value="VDM92527.1"/>
    <property type="molecule type" value="Genomic_DNA"/>
</dbReference>
<dbReference type="PANTHER" id="PTHR12654:SF2">
    <property type="entry name" value="NON-LYSOSOMAL GLUCOSYLCERAMIDASE"/>
    <property type="match status" value="1"/>
</dbReference>
<feature type="non-terminal residue" evidence="2">
    <location>
        <position position="131"/>
    </location>
</feature>
<evidence type="ECO:0000313" key="2">
    <source>
        <dbReference type="EMBL" id="VDM92527.1"/>
    </source>
</evidence>
<dbReference type="OMA" id="DESTCIY"/>
<dbReference type="InterPro" id="IPR024462">
    <property type="entry name" value="GH116_N"/>
</dbReference>
<feature type="non-terminal residue" evidence="2">
    <location>
        <position position="1"/>
    </location>
</feature>
<dbReference type="STRING" id="42156.A0A3P7K7E9"/>
<feature type="domain" description="Glycosyl-hydrolase family 116 N-terminal" evidence="1">
    <location>
        <begin position="2"/>
        <end position="127"/>
    </location>
</feature>
<protein>
    <recommendedName>
        <fullName evidence="1">Glycosyl-hydrolase family 116 N-terminal domain-containing protein</fullName>
    </recommendedName>
</protein>
<sequence length="131" mass="15034">MFILTLRRKKEGNLWKTVYQKVLCACSSMSSGREELASWDFSFPPDKPTSLYPRSWTYYSIPEFSFTLCIRQVSPDSSPVTVFIIDAENRSDVHLQVSITFTFRNGTGYQKWCSESVCKADIFEENDGSSL</sequence>
<dbReference type="PANTHER" id="PTHR12654">
    <property type="entry name" value="BILE ACID BETA-GLUCOSIDASE-RELATED"/>
    <property type="match status" value="1"/>
</dbReference>
<dbReference type="OrthoDB" id="5844481at2759"/>
<dbReference type="AlphaFoldDB" id="A0A3P7K7E9"/>
<reference evidence="2 3" key="1">
    <citation type="submission" date="2018-08" db="EMBL/GenBank/DDBJ databases">
        <authorList>
            <person name="Laetsch R D."/>
            <person name="Stevens L."/>
            <person name="Kumar S."/>
            <person name="Blaxter L. M."/>
        </authorList>
    </citation>
    <scope>NUCLEOTIDE SEQUENCE [LARGE SCALE GENOMIC DNA]</scope>
</reference>
<evidence type="ECO:0000259" key="1">
    <source>
        <dbReference type="Pfam" id="PF12215"/>
    </source>
</evidence>
<name>A0A3P7K7E9_LITSI</name>
<keyword evidence="3" id="KW-1185">Reference proteome</keyword>
<dbReference type="Pfam" id="PF12215">
    <property type="entry name" value="Glyco_hydr_116N"/>
    <property type="match status" value="1"/>
</dbReference>
<proteinExistence type="predicted"/>
<organism evidence="2 3">
    <name type="scientific">Litomosoides sigmodontis</name>
    <name type="common">Filarial nematode worm</name>
    <dbReference type="NCBI Taxonomy" id="42156"/>
    <lineage>
        <taxon>Eukaryota</taxon>
        <taxon>Metazoa</taxon>
        <taxon>Ecdysozoa</taxon>
        <taxon>Nematoda</taxon>
        <taxon>Chromadorea</taxon>
        <taxon>Rhabditida</taxon>
        <taxon>Spirurina</taxon>
        <taxon>Spiruromorpha</taxon>
        <taxon>Filarioidea</taxon>
        <taxon>Onchocercidae</taxon>
        <taxon>Litomosoides</taxon>
    </lineage>
</organism>